<dbReference type="Proteomes" id="UP000440125">
    <property type="component" value="Unassembled WGS sequence"/>
</dbReference>
<keyword evidence="1" id="KW-0812">Transmembrane</keyword>
<protein>
    <submittedName>
        <fullName evidence="2">Uncharacterized protein</fullName>
    </submittedName>
</protein>
<dbReference type="AlphaFoldDB" id="A0A6A9QIU6"/>
<feature type="transmembrane region" description="Helical" evidence="1">
    <location>
        <begin position="51"/>
        <end position="70"/>
    </location>
</feature>
<feature type="transmembrane region" description="Helical" evidence="1">
    <location>
        <begin position="28"/>
        <end position="45"/>
    </location>
</feature>
<name>A0A6A9QIU6_ACIIN</name>
<feature type="transmembrane region" description="Helical" evidence="1">
    <location>
        <begin position="174"/>
        <end position="194"/>
    </location>
</feature>
<accession>A0A6A9QIU6</accession>
<feature type="transmembrane region" description="Helical" evidence="1">
    <location>
        <begin position="91"/>
        <end position="108"/>
    </location>
</feature>
<reference evidence="2 3" key="1">
    <citation type="submission" date="2019-10" db="EMBL/GenBank/DDBJ databases">
        <title>Genome Sequences from Six Type Strain Members of the Archaeal Family Sulfolobaceae: Acidianus ambivalens, Acidianus infernus, Metallosphaera prunae, Stygiolobus azoricus, Sulfolobus metallicus, and Sulfurisphaera ohwakuensis.</title>
        <authorList>
            <person name="Counts J.A."/>
            <person name="Kelly R.M."/>
        </authorList>
    </citation>
    <scope>NUCLEOTIDE SEQUENCE [LARGE SCALE GENOMIC DNA]</scope>
    <source>
        <strain evidence="2 3">DSM 3191</strain>
    </source>
</reference>
<sequence length="197" mass="23353">MEKDIVKESREVAEKIIKGEFRLTLAKYYLLWSTFPIVSFALYLINTRYPFLNYPIALFGYLYYNFKIFSDFSKIVERVYGIKKYNKYSDIIYTAVWSIPTAMIFIGYEFNYPYLALAGFAILGINYSFFVYFCLKKSFHDFHYYDLLVMMTFIAYIVSVGICVTLNICLTKIMWIPFTLSWIYASYASFMEVIEGE</sequence>
<feature type="transmembrane region" description="Helical" evidence="1">
    <location>
        <begin position="147"/>
        <end position="168"/>
    </location>
</feature>
<keyword evidence="1" id="KW-0472">Membrane</keyword>
<evidence type="ECO:0000256" key="1">
    <source>
        <dbReference type="SAM" id="Phobius"/>
    </source>
</evidence>
<keyword evidence="1" id="KW-1133">Transmembrane helix</keyword>
<feature type="transmembrane region" description="Helical" evidence="1">
    <location>
        <begin position="114"/>
        <end position="135"/>
    </location>
</feature>
<organism evidence="2 3">
    <name type="scientific">Acidianus infernus</name>
    <dbReference type="NCBI Taxonomy" id="12915"/>
    <lineage>
        <taxon>Archaea</taxon>
        <taxon>Thermoproteota</taxon>
        <taxon>Thermoprotei</taxon>
        <taxon>Sulfolobales</taxon>
        <taxon>Sulfolobaceae</taxon>
        <taxon>Acidianus</taxon>
    </lineage>
</organism>
<evidence type="ECO:0000313" key="3">
    <source>
        <dbReference type="Proteomes" id="UP000440125"/>
    </source>
</evidence>
<proteinExistence type="predicted"/>
<keyword evidence="3" id="KW-1185">Reference proteome</keyword>
<dbReference type="OrthoDB" id="44263at2157"/>
<gene>
    <name evidence="2" type="ORF">D1867_10920</name>
</gene>
<comment type="caution">
    <text evidence="2">The sequence shown here is derived from an EMBL/GenBank/DDBJ whole genome shotgun (WGS) entry which is preliminary data.</text>
</comment>
<dbReference type="RefSeq" id="WP_155864162.1">
    <property type="nucleotide sequence ID" value="NZ_WFIY01000004.1"/>
</dbReference>
<evidence type="ECO:0000313" key="2">
    <source>
        <dbReference type="EMBL" id="MUM65743.1"/>
    </source>
</evidence>
<dbReference type="EMBL" id="WFIY01000004">
    <property type="protein sequence ID" value="MUM65743.1"/>
    <property type="molecule type" value="Genomic_DNA"/>
</dbReference>